<evidence type="ECO:0008006" key="3">
    <source>
        <dbReference type="Google" id="ProtNLM"/>
    </source>
</evidence>
<dbReference type="CDD" id="cd15482">
    <property type="entry name" value="Sialidase_non-viral"/>
    <property type="match status" value="1"/>
</dbReference>
<dbReference type="InterPro" id="IPR014756">
    <property type="entry name" value="Ig_E-set"/>
</dbReference>
<comment type="caution">
    <text evidence="1">The sequence shown here is derived from an EMBL/GenBank/DDBJ whole genome shotgun (WGS) entry which is preliminary data.</text>
</comment>
<proteinExistence type="predicted"/>
<accession>A0A1V4QGL8</accession>
<dbReference type="AlphaFoldDB" id="A0A1V4QGL8"/>
<organism evidence="1 2">
    <name type="scientific">candidate division WOR-3 bacterium 4484_100</name>
    <dbReference type="NCBI Taxonomy" id="1936077"/>
    <lineage>
        <taxon>Bacteria</taxon>
        <taxon>Bacteria division WOR-3</taxon>
    </lineage>
</organism>
<dbReference type="SUPFAM" id="SSF81296">
    <property type="entry name" value="E set domains"/>
    <property type="match status" value="1"/>
</dbReference>
<dbReference type="EMBL" id="MUKB01000013">
    <property type="protein sequence ID" value="OPX18464.1"/>
    <property type="molecule type" value="Genomic_DNA"/>
</dbReference>
<evidence type="ECO:0000313" key="1">
    <source>
        <dbReference type="EMBL" id="OPX18464.1"/>
    </source>
</evidence>
<name>A0A1V4QGL8_UNCW3</name>
<protein>
    <recommendedName>
        <fullName evidence="3">Secretion system C-terminal sorting domain-containing protein</fullName>
    </recommendedName>
</protein>
<evidence type="ECO:0000313" key="2">
    <source>
        <dbReference type="Proteomes" id="UP000191663"/>
    </source>
</evidence>
<reference evidence="2" key="1">
    <citation type="submission" date="2017-01" db="EMBL/GenBank/DDBJ databases">
        <title>Novel pathways for hydrocarbon cycling and metabolic interdependencies in hydrothermal sediment communities.</title>
        <authorList>
            <person name="Dombrowski N."/>
            <person name="Seitz K."/>
            <person name="Teske A."/>
            <person name="Baker B."/>
        </authorList>
    </citation>
    <scope>NUCLEOTIDE SEQUENCE [LARGE SCALE GENOMIC DNA]</scope>
</reference>
<dbReference type="Gene3D" id="2.120.10.10">
    <property type="match status" value="1"/>
</dbReference>
<gene>
    <name evidence="1" type="ORF">BXT86_01100</name>
</gene>
<dbReference type="Proteomes" id="UP000191663">
    <property type="component" value="Unassembled WGS sequence"/>
</dbReference>
<sequence>MRLNDAYEWVQICSHSSPWGNTFKYSGGYAGTVFNFEIWFANPPFLFLNLFQCSGTRFFEENYTAGCYIFGPENGLLSVGSSKVGSMLHFSDFYGPMNNDYSVGEAFKQWFTQWGITDPSWFYGMIICGDPTLKPKQSAKRLTAGFPHSSEIKSLYSWTTPEPVDLDDETDGYVSTTSDGNGRIWAAWVTGRSQSNGRTEICVAYHQNGVWSSTQIIDPYLYWDFFPAMTRDSAGQAVLAWSRCFGRNYDIYFTRYNGSNWITPYRVSSKATDALHPAMTTDGDNRLWVTMERWNHLNGDIYCRYYDDSGWQSMFAVTIDSANDYAPRMATDSAGRAWTVWSSERYQDNRNIYVKRYNPSSGHWENIYRVTGNPVQDQDPRICVDGNGTIWVTWTTWRNGNADIYESHYDGVSWSSPQAITSDENNDEYSELVVDKDGYVWCIWQSDRNGDWEILSRYYKDGAWQDLACISNSSYQDILPATTLDDSGNIWVLWQTDRNGNWDIYASKIHSDLIPPQVTVIKPNGGEVWNIGEFDTIVWTATDNSSIDSLSIYYSTDGGGTWLPIANNLPNDTSYIWQVPATPSTECLVKVVAFDPFPNSGEDISDALFEIHDAEPPQVILYAPNGGEIFYTEEIDTIYWYAIDNIGLDSISVEFSSDSGTTWTTIASPPPSDTFYEWTVPSVYSSACLIRIQAFDGSGNQAEDISDSLFSIVDNIPPEVSVIIPNGGEVWYWNEVHTIRWYSWDNVGIDSLNIELSLDGGQTYPLLIAHIDGNDSTYNWAVPETTSYECLIKISAYDPAGNRDFDLSDSLFTIGVEGIMEQKIIPDKFAIGFISTNPFSDRFGFRLQIPEDMSVRISAYDVQGRHIEDILNAELKPGCYKKFWQNSELPAGIYFIQIRAGEYRCVEKIIKLK</sequence>
<dbReference type="SUPFAM" id="SSF89372">
    <property type="entry name" value="Fucose-specific lectin"/>
    <property type="match status" value="1"/>
</dbReference>